<reference evidence="2 3" key="1">
    <citation type="submission" date="2020-04" db="EMBL/GenBank/DDBJ databases">
        <title>Azohydromonas sp. isolated from soil.</title>
        <authorList>
            <person name="Dahal R.H."/>
        </authorList>
    </citation>
    <scope>NUCLEOTIDE SEQUENCE [LARGE SCALE GENOMIC DNA]</scope>
    <source>
        <strain evidence="2 3">G-1-1-14</strain>
    </source>
</reference>
<keyword evidence="1" id="KW-0732">Signal</keyword>
<keyword evidence="2" id="KW-0378">Hydrolase</keyword>
<accession>A0A848F9X1</accession>
<name>A0A848F9X1_9BURK</name>
<dbReference type="SUPFAM" id="SSF53474">
    <property type="entry name" value="alpha/beta-Hydrolases"/>
    <property type="match status" value="1"/>
</dbReference>
<sequence length="312" mass="33496">MPQPLRRRARRLLAALALAALPPGAATAQEAPRFTVLHGQPDLGQVLARPALLPPARYRVLLVPGSGCHSLAPSADRLAAGLLHAEVLLLQKPHLLPAPGPGTAGSPCPEAFIRSDRLGAWLDRARQLAAQALQRQPAPLPLVLAGLSEGAELLPGLAAAFPEATLLVMAGHAGLDPAVAGRLQAERLDASAAWGALMAQAEASDPPDAVQHGRHLRYWRDLRHWRLRQPLLTDPRPLLHAWGGRDALMPPQAYAEFADAARHRAGGYCALAFPDADHELRASGRDHLQSVWAWLERLAREGGRWPGACFRP</sequence>
<feature type="signal peptide" evidence="1">
    <location>
        <begin position="1"/>
        <end position="28"/>
    </location>
</feature>
<organism evidence="2 3">
    <name type="scientific">Azohydromonas caseinilytica</name>
    <dbReference type="NCBI Taxonomy" id="2728836"/>
    <lineage>
        <taxon>Bacteria</taxon>
        <taxon>Pseudomonadati</taxon>
        <taxon>Pseudomonadota</taxon>
        <taxon>Betaproteobacteria</taxon>
        <taxon>Burkholderiales</taxon>
        <taxon>Sphaerotilaceae</taxon>
        <taxon>Azohydromonas</taxon>
    </lineage>
</organism>
<feature type="chain" id="PRO_5032855592" evidence="1">
    <location>
        <begin position="29"/>
        <end position="312"/>
    </location>
</feature>
<gene>
    <name evidence="2" type="ORF">HHL10_08525</name>
</gene>
<dbReference type="AlphaFoldDB" id="A0A848F9X1"/>
<evidence type="ECO:0000313" key="3">
    <source>
        <dbReference type="Proteomes" id="UP000574067"/>
    </source>
</evidence>
<keyword evidence="3" id="KW-1185">Reference proteome</keyword>
<proteinExistence type="predicted"/>
<dbReference type="Gene3D" id="3.40.50.1820">
    <property type="entry name" value="alpha/beta hydrolase"/>
    <property type="match status" value="1"/>
</dbReference>
<protein>
    <submittedName>
        <fullName evidence="2">Alpha/beta hydrolase</fullName>
    </submittedName>
</protein>
<dbReference type="RefSeq" id="WP_169159918.1">
    <property type="nucleotide sequence ID" value="NZ_JABBFW010000004.1"/>
</dbReference>
<dbReference type="Proteomes" id="UP000574067">
    <property type="component" value="Unassembled WGS sequence"/>
</dbReference>
<comment type="caution">
    <text evidence="2">The sequence shown here is derived from an EMBL/GenBank/DDBJ whole genome shotgun (WGS) entry which is preliminary data.</text>
</comment>
<dbReference type="EMBL" id="JABBFW010000004">
    <property type="protein sequence ID" value="NML15020.1"/>
    <property type="molecule type" value="Genomic_DNA"/>
</dbReference>
<evidence type="ECO:0000313" key="2">
    <source>
        <dbReference type="EMBL" id="NML15020.1"/>
    </source>
</evidence>
<dbReference type="GO" id="GO:0016787">
    <property type="term" value="F:hydrolase activity"/>
    <property type="evidence" value="ECO:0007669"/>
    <property type="project" value="UniProtKB-KW"/>
</dbReference>
<dbReference type="InterPro" id="IPR029058">
    <property type="entry name" value="AB_hydrolase_fold"/>
</dbReference>
<evidence type="ECO:0000256" key="1">
    <source>
        <dbReference type="SAM" id="SignalP"/>
    </source>
</evidence>